<dbReference type="Gene3D" id="3.40.50.2000">
    <property type="entry name" value="Glycogen Phosphorylase B"/>
    <property type="match status" value="1"/>
</dbReference>
<comment type="caution">
    <text evidence="1">The sequence shown here is derived from an EMBL/GenBank/DDBJ whole genome shotgun (WGS) entry which is preliminary data.</text>
</comment>
<accession>A0A940MJ48</accession>
<keyword evidence="2" id="KW-1185">Reference proteome</keyword>
<protein>
    <submittedName>
        <fullName evidence="1">Galactosyldiacylglycerol synthase</fullName>
    </submittedName>
</protein>
<dbReference type="SUPFAM" id="SSF53756">
    <property type="entry name" value="UDP-Glycosyltransferase/glycogen phosphorylase"/>
    <property type="match status" value="1"/>
</dbReference>
<dbReference type="InterPro" id="IPR050519">
    <property type="entry name" value="Glycosyltransf_28_UgtP"/>
</dbReference>
<reference evidence="1" key="1">
    <citation type="submission" date="2021-03" db="EMBL/GenBank/DDBJ databases">
        <title>Whole genome sequence of Streptomyces bomunensis MMS17-BM035.</title>
        <authorList>
            <person name="Lee J.H."/>
        </authorList>
    </citation>
    <scope>NUCLEOTIDE SEQUENCE</scope>
    <source>
        <strain evidence="1">MMS17-BM035</strain>
    </source>
</reference>
<dbReference type="PANTHER" id="PTHR43025:SF3">
    <property type="entry name" value="MONOGALACTOSYLDIACYLGLYCEROL SYNTHASE 1, CHLOROPLASTIC"/>
    <property type="match status" value="1"/>
</dbReference>
<dbReference type="EMBL" id="JAGIQL010000314">
    <property type="protein sequence ID" value="MBP0462169.1"/>
    <property type="molecule type" value="Genomic_DNA"/>
</dbReference>
<sequence length="195" mass="20105">PPPPPLPATSPHSRHIGAWCSVACSSGPEPLAAGAWGVGTHIARTARWVAGAGYEPVVLCGRNAELRRDVERVPGARAVGWTDDMPGLLAGAHALVDNAAGQTALEALAAGVPVVGYRPIPGHGREGVKRMAREGFTDYARDSWALVRSLDALTAPGPVRARRTAAGRSLFAADPVAPLEELAARHGAAGACPVR</sequence>
<name>A0A940MJ48_9ACTN</name>
<dbReference type="AlphaFoldDB" id="A0A940MJ48"/>
<gene>
    <name evidence="1" type="ORF">JFN87_32720</name>
</gene>
<organism evidence="1 2">
    <name type="scientific">Streptomyces montanisoli</name>
    <dbReference type="NCBI Taxonomy" id="2798581"/>
    <lineage>
        <taxon>Bacteria</taxon>
        <taxon>Bacillati</taxon>
        <taxon>Actinomycetota</taxon>
        <taxon>Actinomycetes</taxon>
        <taxon>Kitasatosporales</taxon>
        <taxon>Streptomycetaceae</taxon>
        <taxon>Streptomyces</taxon>
    </lineage>
</organism>
<dbReference type="PANTHER" id="PTHR43025">
    <property type="entry name" value="MONOGALACTOSYLDIACYLGLYCEROL SYNTHASE"/>
    <property type="match status" value="1"/>
</dbReference>
<feature type="non-terminal residue" evidence="1">
    <location>
        <position position="1"/>
    </location>
</feature>
<evidence type="ECO:0000313" key="1">
    <source>
        <dbReference type="EMBL" id="MBP0462169.1"/>
    </source>
</evidence>
<evidence type="ECO:0000313" key="2">
    <source>
        <dbReference type="Proteomes" id="UP000670475"/>
    </source>
</evidence>
<dbReference type="Proteomes" id="UP000670475">
    <property type="component" value="Unassembled WGS sequence"/>
</dbReference>
<proteinExistence type="predicted"/>